<evidence type="ECO:0000313" key="11">
    <source>
        <dbReference type="Proteomes" id="UP000782241"/>
    </source>
</evidence>
<keyword evidence="4 8" id="KW-0472">Membrane</keyword>
<evidence type="ECO:0000256" key="3">
    <source>
        <dbReference type="ARBA" id="ARBA00022989"/>
    </source>
</evidence>
<feature type="region of interest" description="Disordered" evidence="7">
    <location>
        <begin position="1282"/>
        <end position="1317"/>
    </location>
</feature>
<feature type="transmembrane region" description="Helical" evidence="8">
    <location>
        <begin position="183"/>
        <end position="201"/>
    </location>
</feature>
<dbReference type="Gene3D" id="1.10.630.10">
    <property type="entry name" value="Cytochrome P450"/>
    <property type="match status" value="1"/>
</dbReference>
<proteinExistence type="inferred from homology"/>
<comment type="cofactor">
    <cofactor evidence="6">
        <name>heme</name>
        <dbReference type="ChEBI" id="CHEBI:30413"/>
    </cofactor>
</comment>
<dbReference type="Pfam" id="PF00067">
    <property type="entry name" value="p450"/>
    <property type="match status" value="2"/>
</dbReference>
<feature type="compositionally biased region" description="Polar residues" evidence="7">
    <location>
        <begin position="1368"/>
        <end position="1377"/>
    </location>
</feature>
<dbReference type="GO" id="GO:0020037">
    <property type="term" value="F:heme binding"/>
    <property type="evidence" value="ECO:0007669"/>
    <property type="project" value="InterPro"/>
</dbReference>
<keyword evidence="11" id="KW-1185">Reference proteome</keyword>
<feature type="compositionally biased region" description="Polar residues" evidence="7">
    <location>
        <begin position="1288"/>
        <end position="1313"/>
    </location>
</feature>
<dbReference type="InterPro" id="IPR036396">
    <property type="entry name" value="Cyt_P450_sf"/>
</dbReference>
<feature type="region of interest" description="Disordered" evidence="7">
    <location>
        <begin position="1202"/>
        <end position="1224"/>
    </location>
</feature>
<feature type="compositionally biased region" description="Basic and acidic residues" evidence="7">
    <location>
        <begin position="1129"/>
        <end position="1142"/>
    </location>
</feature>
<evidence type="ECO:0000256" key="8">
    <source>
        <dbReference type="SAM" id="Phobius"/>
    </source>
</evidence>
<name>A0A9P7H1U5_9HYPO</name>
<feature type="transmembrane region" description="Helical" evidence="8">
    <location>
        <begin position="213"/>
        <end position="235"/>
    </location>
</feature>
<dbReference type="InterPro" id="IPR052337">
    <property type="entry name" value="SAT4-like"/>
</dbReference>
<feature type="region of interest" description="Disordered" evidence="7">
    <location>
        <begin position="1129"/>
        <end position="1166"/>
    </location>
</feature>
<evidence type="ECO:0000313" key="10">
    <source>
        <dbReference type="EMBL" id="KAG5656832.1"/>
    </source>
</evidence>
<evidence type="ECO:0000256" key="2">
    <source>
        <dbReference type="ARBA" id="ARBA00022692"/>
    </source>
</evidence>
<feature type="compositionally biased region" description="Polar residues" evidence="7">
    <location>
        <begin position="1386"/>
        <end position="1409"/>
    </location>
</feature>
<feature type="transmembrane region" description="Helical" evidence="8">
    <location>
        <begin position="51"/>
        <end position="74"/>
    </location>
</feature>
<accession>A0A9P7H1U5</accession>
<keyword evidence="6" id="KW-0479">Metal-binding</keyword>
<dbReference type="PANTHER" id="PTHR33048">
    <property type="entry name" value="PTH11-LIKE INTEGRAL MEMBRANE PROTEIN (AFU_ORTHOLOGUE AFUA_5G11245)"/>
    <property type="match status" value="1"/>
</dbReference>
<dbReference type="GO" id="GO:0004497">
    <property type="term" value="F:monooxygenase activity"/>
    <property type="evidence" value="ECO:0007669"/>
    <property type="project" value="InterPro"/>
</dbReference>
<dbReference type="SUPFAM" id="SSF48264">
    <property type="entry name" value="Cytochrome P450"/>
    <property type="match status" value="1"/>
</dbReference>
<dbReference type="PRINTS" id="PR00463">
    <property type="entry name" value="EP450I"/>
</dbReference>
<keyword evidence="6" id="KW-0408">Iron</keyword>
<dbReference type="PANTHER" id="PTHR33048:SF47">
    <property type="entry name" value="INTEGRAL MEMBRANE PROTEIN-RELATED"/>
    <property type="match status" value="1"/>
</dbReference>
<dbReference type="Proteomes" id="UP000782241">
    <property type="component" value="Unassembled WGS sequence"/>
</dbReference>
<feature type="region of interest" description="Disordered" evidence="7">
    <location>
        <begin position="1428"/>
        <end position="1452"/>
    </location>
</feature>
<dbReference type="InterPro" id="IPR049326">
    <property type="entry name" value="Rhodopsin_dom_fungi"/>
</dbReference>
<keyword evidence="6" id="KW-0349">Heme</keyword>
<dbReference type="GO" id="GO:0016020">
    <property type="term" value="C:membrane"/>
    <property type="evidence" value="ECO:0007669"/>
    <property type="project" value="UniProtKB-SubCell"/>
</dbReference>
<feature type="transmembrane region" description="Helical" evidence="8">
    <location>
        <begin position="134"/>
        <end position="154"/>
    </location>
</feature>
<feature type="transmembrane region" description="Helical" evidence="8">
    <location>
        <begin position="94"/>
        <end position="122"/>
    </location>
</feature>
<comment type="subcellular location">
    <subcellularLocation>
        <location evidence="1">Membrane</location>
        <topology evidence="1">Multi-pass membrane protein</topology>
    </subcellularLocation>
</comment>
<protein>
    <recommendedName>
        <fullName evidence="9">Rhodopsin domain-containing protein</fullName>
    </recommendedName>
</protein>
<evidence type="ECO:0000256" key="1">
    <source>
        <dbReference type="ARBA" id="ARBA00004141"/>
    </source>
</evidence>
<organism evidence="10 11">
    <name type="scientific">Fusarium avenaceum</name>
    <dbReference type="NCBI Taxonomy" id="40199"/>
    <lineage>
        <taxon>Eukaryota</taxon>
        <taxon>Fungi</taxon>
        <taxon>Dikarya</taxon>
        <taxon>Ascomycota</taxon>
        <taxon>Pezizomycotina</taxon>
        <taxon>Sordariomycetes</taxon>
        <taxon>Hypocreomycetidae</taxon>
        <taxon>Hypocreales</taxon>
        <taxon>Nectriaceae</taxon>
        <taxon>Fusarium</taxon>
        <taxon>Fusarium tricinctum species complex</taxon>
    </lineage>
</organism>
<evidence type="ECO:0000256" key="4">
    <source>
        <dbReference type="ARBA" id="ARBA00023136"/>
    </source>
</evidence>
<dbReference type="InterPro" id="IPR001128">
    <property type="entry name" value="Cyt_P450"/>
</dbReference>
<reference evidence="10" key="1">
    <citation type="submission" date="2021-04" db="EMBL/GenBank/DDBJ databases">
        <title>Draft genome of Fusarium avenaceum strain F156N33, isolated from an atmospheric sample in Virginia.</title>
        <authorList>
            <person name="Yang S."/>
            <person name="Vinatzer B.A."/>
            <person name="Coleman J."/>
        </authorList>
    </citation>
    <scope>NUCLEOTIDE SEQUENCE</scope>
    <source>
        <strain evidence="10">F156N33</strain>
    </source>
</reference>
<feature type="transmembrane region" description="Helical" evidence="8">
    <location>
        <begin position="424"/>
        <end position="442"/>
    </location>
</feature>
<comment type="caution">
    <text evidence="10">The sequence shown here is derived from an EMBL/GenBank/DDBJ whole genome shotgun (WGS) entry which is preliminary data.</text>
</comment>
<evidence type="ECO:0000259" key="9">
    <source>
        <dbReference type="Pfam" id="PF20684"/>
    </source>
</evidence>
<comment type="similarity">
    <text evidence="5">Belongs to the SAT4 family.</text>
</comment>
<evidence type="ECO:0000256" key="7">
    <source>
        <dbReference type="SAM" id="MobiDB-lite"/>
    </source>
</evidence>
<dbReference type="EMBL" id="JAGPUO010000020">
    <property type="protein sequence ID" value="KAG5656832.1"/>
    <property type="molecule type" value="Genomic_DNA"/>
</dbReference>
<evidence type="ECO:0000256" key="6">
    <source>
        <dbReference type="PIRSR" id="PIRSR602401-1"/>
    </source>
</evidence>
<feature type="region of interest" description="Disordered" evidence="7">
    <location>
        <begin position="1357"/>
        <end position="1415"/>
    </location>
</feature>
<feature type="compositionally biased region" description="Polar residues" evidence="7">
    <location>
        <begin position="1437"/>
        <end position="1452"/>
    </location>
</feature>
<dbReference type="PRINTS" id="PR00385">
    <property type="entry name" value="P450"/>
</dbReference>
<feature type="binding site" description="axial binding residue" evidence="6">
    <location>
        <position position="934"/>
    </location>
    <ligand>
        <name>heme</name>
        <dbReference type="ChEBI" id="CHEBI:30413"/>
    </ligand>
    <ligandPart>
        <name>Fe</name>
        <dbReference type="ChEBI" id="CHEBI:18248"/>
    </ligandPart>
</feature>
<dbReference type="GO" id="GO:0005506">
    <property type="term" value="F:iron ion binding"/>
    <property type="evidence" value="ECO:0007669"/>
    <property type="project" value="InterPro"/>
</dbReference>
<gene>
    <name evidence="10" type="ORF">KAF25_010385</name>
</gene>
<sequence length="1452" mass="160926">MSTSLPPEVLNHDEGSSLVVVSAVSIPFALGVVAVRVWARHRKQMALERDDWMILASLPLLWGTAAVAIASVYFGGVGKPLAVNMMQDPSRLGRAQLCLFLTEFVYGTVLCTIKAGILLMYYRIFPTRSMKIGGYVLGGLTLAWWIGVVFTSIFQCTPVDKAWKPFMEGGECLDKNRFFIGNSIPNIVMDAMIIALPVFEVSKVQVSRSQKIAIAGIFLLGGLIVIISCIRLKYIMGLLQAGSQADFTKLISTPWIWTVIEPTVGLLCACLPTFQPLMHVLFGRFITRATQDRSKEGIVTIGGSGSKQLDRQKVPAKDGPFRRLHDNDSAEEPVLWPQMYHNEQNTVVEHAKDEDVEGIPLGSITVHKDVKWEESRNYPSKSESPRFRAFADYHKPASSVKKKRQSVKATFSDKMFSTSSPTTLAGLGIIILCLYLAYRAILPKPIAGIPYNKDAAGRMLGDIPEMIAYVRRTKRIFCWLTSLNTRHQSPIVQVFTKPGGLPWVVVTDPYESQDILLRRIKDFDRSDFFGQFVGGIMPYQHSHQLSTDGQFKNNRKLINHLMAPTFINQISAPQVYSSTLSLIKLWRLKCKMASGRPFSAHHDITFASLDSIFASSFGLSELDSNAFQRLEKINDCEDEVTEDDNGAQSFPEHSPPAIFSAILTLAESVSDTQLSPAPALTSWVIRKFSYMRNAKAIKDKFIRDKVTEGIKLIDDGSVVEPKSAIHSVLLRELELSTKEGRQPNYYSPAIADEFFGFMTAGYDTSATTIAWGVKMLTDNPTVQNKLRDKLRDTFSDAAREKRTLSYHDLSGANIPYLDAVVDEVLRHSNSIGFVARQAQRDTTVLGRHIPKGTNVWLMANGPGYLEPNISVDDEQRSLGARQQSKSALTGLWDDEDIAKFLPERWLEIDSETGAEKYNSMAGPSLPFGMGLRGCYGKRLALQVLRIHFALIVWHFELLPTPAELSSYDAVQKFAREPTQCYVRLREVDSVATTGDYEFTFGRHWIMAGKSSGSDDKSIWRPLAHKLSSFFPRLRSSKSRAKINANASDESPQPSPTRFQPLEVQSNALEGLHLPNGWLVNPANADKQRQRLSSPIDTCPGGLDALHLDSPDIHPLVLQKVPEIHQFEHHEGAKPLTEDEKVKARQSTLTTLTTPETSAPSVLDRGRPVEARHLIPQPKNVKHNRKSLPLEWEMVSRVSLDSHASNSLHPTPMSPATNTEANASSQIKELSTWAAAHRRRSTIREVNATSPTTDSFPAANAAPAPMTLQIPINGQSLLKRHSYQDTPPMVSTSAPTANTSAPRSISATRKQPGSVSDRMSWIKALEEKNSKPKDLASLPKRAGSVSDKLAMFERRGVSAASSKHLYPPTRTNSSSHLSATGRESLFSADSSTAAPSPRTSVDTARTNNRAPSVMSYYDESFREKLELLVKQESEENKTNGQAPSQAPSSVVQE</sequence>
<feature type="domain" description="Rhodopsin" evidence="9">
    <location>
        <begin position="35"/>
        <end position="279"/>
    </location>
</feature>
<dbReference type="Pfam" id="PF20684">
    <property type="entry name" value="Fung_rhodopsin"/>
    <property type="match status" value="1"/>
</dbReference>
<keyword evidence="2 8" id="KW-0812">Transmembrane</keyword>
<dbReference type="InterPro" id="IPR002401">
    <property type="entry name" value="Cyt_P450_E_grp-I"/>
</dbReference>
<keyword evidence="3 8" id="KW-1133">Transmembrane helix</keyword>
<feature type="transmembrane region" description="Helical" evidence="8">
    <location>
        <begin position="20"/>
        <end position="39"/>
    </location>
</feature>
<dbReference type="GO" id="GO:0016705">
    <property type="term" value="F:oxidoreductase activity, acting on paired donors, with incorporation or reduction of molecular oxygen"/>
    <property type="evidence" value="ECO:0007669"/>
    <property type="project" value="InterPro"/>
</dbReference>
<feature type="transmembrane region" description="Helical" evidence="8">
    <location>
        <begin position="255"/>
        <end position="274"/>
    </location>
</feature>
<evidence type="ECO:0000256" key="5">
    <source>
        <dbReference type="ARBA" id="ARBA00038359"/>
    </source>
</evidence>